<keyword evidence="9" id="KW-1185">Reference proteome</keyword>
<dbReference type="PROSITE" id="PS50011">
    <property type="entry name" value="PROTEIN_KINASE_DOM"/>
    <property type="match status" value="1"/>
</dbReference>
<dbReference type="InterPro" id="IPR017441">
    <property type="entry name" value="Protein_kinase_ATP_BS"/>
</dbReference>
<comment type="caution">
    <text evidence="8">The sequence shown here is derived from an EMBL/GenBank/DDBJ whole genome shotgun (WGS) entry which is preliminary data.</text>
</comment>
<keyword evidence="1" id="KW-0808">Transferase</keyword>
<accession>A0ABT5B545</accession>
<proteinExistence type="predicted"/>
<protein>
    <submittedName>
        <fullName evidence="8">Protein kinase</fullName>
    </submittedName>
</protein>
<dbReference type="Gene3D" id="3.30.200.20">
    <property type="entry name" value="Phosphorylase Kinase, domain 1"/>
    <property type="match status" value="1"/>
</dbReference>
<dbReference type="GO" id="GO:0016301">
    <property type="term" value="F:kinase activity"/>
    <property type="evidence" value="ECO:0007669"/>
    <property type="project" value="UniProtKB-KW"/>
</dbReference>
<sequence>MRPAQSIEIPIEDTCPSLSLRLPSPRPDEDLTGFVLSRRYRLLRLLGRGGMGAVYLARHIALERQFALKVLSNRYSGEKHAFQRFIREARATSQLRHEHIVDVCDFGISDGRVYLVMEHLEGDDLAATLRRDGPLPWRRVARILLQVCAALQAAHARRIVHRDIKPSNCFRVADPLREDYIKVLDFGLAKVLGDGHHDGVALETEGQVVIGTPEYMAPESFSGAEIDGRVDIYAVGMLGFHLLTGKLPFSRSSPEFIQQVCAGVVRSPRQVVPRLRIPEIADAIMMRALRPLPAQRFQTISELGAAIGAAIEPSDSLALSSSRIAPVTMIDASIDDHISTLRRSGPPSSEQVANRTPAVPWRSTLVSSGAAAALVVALQRWLTAPPAEPPPPASVLLVAPAPQATVSAEAYDAVGERAIGADEPVSASEKDVPPADPWIPVTATPPEDPLLPRQDEALKPAAAPPTALLPARNEAPRPTIRPRRKNVAAPVERLTTVPVEPETPAAPEPVPWGPEGLLPMRSDMLRPLAGEDKETIR</sequence>
<dbReference type="CDD" id="cd14014">
    <property type="entry name" value="STKc_PknB_like"/>
    <property type="match status" value="1"/>
</dbReference>
<dbReference type="PANTHER" id="PTHR43289">
    <property type="entry name" value="MITOGEN-ACTIVATED PROTEIN KINASE KINASE KINASE 20-RELATED"/>
    <property type="match status" value="1"/>
</dbReference>
<keyword evidence="3 8" id="KW-0418">Kinase</keyword>
<dbReference type="Pfam" id="PF00069">
    <property type="entry name" value="Pkinase"/>
    <property type="match status" value="1"/>
</dbReference>
<dbReference type="Gene3D" id="1.10.510.10">
    <property type="entry name" value="Transferase(Phosphotransferase) domain 1"/>
    <property type="match status" value="1"/>
</dbReference>
<keyword evidence="4 5" id="KW-0067">ATP-binding</keyword>
<dbReference type="RefSeq" id="WP_271998984.1">
    <property type="nucleotide sequence ID" value="NZ_JAQNDN010000007.1"/>
</dbReference>
<dbReference type="SUPFAM" id="SSF56112">
    <property type="entry name" value="Protein kinase-like (PK-like)"/>
    <property type="match status" value="1"/>
</dbReference>
<evidence type="ECO:0000256" key="4">
    <source>
        <dbReference type="ARBA" id="ARBA00022840"/>
    </source>
</evidence>
<evidence type="ECO:0000259" key="7">
    <source>
        <dbReference type="PROSITE" id="PS50011"/>
    </source>
</evidence>
<evidence type="ECO:0000256" key="5">
    <source>
        <dbReference type="PROSITE-ProRule" id="PRU10141"/>
    </source>
</evidence>
<evidence type="ECO:0000313" key="9">
    <source>
        <dbReference type="Proteomes" id="UP001217838"/>
    </source>
</evidence>
<dbReference type="EMBL" id="JAQNDN010000007">
    <property type="protein sequence ID" value="MDC0669244.1"/>
    <property type="molecule type" value="Genomic_DNA"/>
</dbReference>
<feature type="region of interest" description="Disordered" evidence="6">
    <location>
        <begin position="423"/>
        <end position="519"/>
    </location>
</feature>
<feature type="compositionally biased region" description="Low complexity" evidence="6">
    <location>
        <begin position="459"/>
        <end position="471"/>
    </location>
</feature>
<evidence type="ECO:0000313" key="8">
    <source>
        <dbReference type="EMBL" id="MDC0669244.1"/>
    </source>
</evidence>
<feature type="domain" description="Protein kinase" evidence="7">
    <location>
        <begin position="40"/>
        <end position="311"/>
    </location>
</feature>
<name>A0ABT5B545_9BACT</name>
<gene>
    <name evidence="8" type="ORF">POL58_15940</name>
</gene>
<evidence type="ECO:0000256" key="1">
    <source>
        <dbReference type="ARBA" id="ARBA00022679"/>
    </source>
</evidence>
<dbReference type="PANTHER" id="PTHR43289:SF6">
    <property type="entry name" value="SERINE_THREONINE-PROTEIN KINASE NEKL-3"/>
    <property type="match status" value="1"/>
</dbReference>
<dbReference type="SMART" id="SM00220">
    <property type="entry name" value="S_TKc"/>
    <property type="match status" value="1"/>
</dbReference>
<evidence type="ECO:0000256" key="6">
    <source>
        <dbReference type="SAM" id="MobiDB-lite"/>
    </source>
</evidence>
<evidence type="ECO:0000256" key="3">
    <source>
        <dbReference type="ARBA" id="ARBA00022777"/>
    </source>
</evidence>
<dbReference type="InterPro" id="IPR000719">
    <property type="entry name" value="Prot_kinase_dom"/>
</dbReference>
<evidence type="ECO:0000256" key="2">
    <source>
        <dbReference type="ARBA" id="ARBA00022741"/>
    </source>
</evidence>
<keyword evidence="2 5" id="KW-0547">Nucleotide-binding</keyword>
<dbReference type="PROSITE" id="PS00107">
    <property type="entry name" value="PROTEIN_KINASE_ATP"/>
    <property type="match status" value="1"/>
</dbReference>
<dbReference type="Proteomes" id="UP001217838">
    <property type="component" value="Unassembled WGS sequence"/>
</dbReference>
<dbReference type="InterPro" id="IPR011009">
    <property type="entry name" value="Kinase-like_dom_sf"/>
</dbReference>
<feature type="binding site" evidence="5">
    <location>
        <position position="69"/>
    </location>
    <ligand>
        <name>ATP</name>
        <dbReference type="ChEBI" id="CHEBI:30616"/>
    </ligand>
</feature>
<reference evidence="8 9" key="1">
    <citation type="submission" date="2022-11" db="EMBL/GenBank/DDBJ databases">
        <title>Minimal conservation of predation-associated metabolite biosynthetic gene clusters underscores biosynthetic potential of Myxococcota including descriptions for ten novel species: Archangium lansinium sp. nov., Myxococcus landrumus sp. nov., Nannocystis bai.</title>
        <authorList>
            <person name="Ahearne A."/>
            <person name="Stevens C."/>
            <person name="Dowd S."/>
        </authorList>
    </citation>
    <scope>NUCLEOTIDE SEQUENCE [LARGE SCALE GENOMIC DNA]</scope>
    <source>
        <strain evidence="8 9">NCELM</strain>
    </source>
</reference>
<organism evidence="8 9">
    <name type="scientific">Nannocystis radixulma</name>
    <dbReference type="NCBI Taxonomy" id="2995305"/>
    <lineage>
        <taxon>Bacteria</taxon>
        <taxon>Pseudomonadati</taxon>
        <taxon>Myxococcota</taxon>
        <taxon>Polyangia</taxon>
        <taxon>Nannocystales</taxon>
        <taxon>Nannocystaceae</taxon>
        <taxon>Nannocystis</taxon>
    </lineage>
</organism>